<keyword evidence="5" id="KW-0819">tRNA processing</keyword>
<dbReference type="SUPFAM" id="SSF160350">
    <property type="entry name" value="Rnp2-like"/>
    <property type="match status" value="1"/>
</dbReference>
<dbReference type="InterPro" id="IPR038085">
    <property type="entry name" value="Rnp2-like_sf"/>
</dbReference>
<dbReference type="AlphaFoldDB" id="A0A9W8W5H6"/>
<evidence type="ECO:0000256" key="9">
    <source>
        <dbReference type="ARBA" id="ARBA00055200"/>
    </source>
</evidence>
<comment type="similarity">
    <text evidence="3">Belongs to the eukaryotic/archaeal RNase P protein component 2 family.</text>
</comment>
<evidence type="ECO:0000256" key="4">
    <source>
        <dbReference type="ARBA" id="ARBA00012179"/>
    </source>
</evidence>
<feature type="compositionally biased region" description="Acidic residues" evidence="10">
    <location>
        <begin position="153"/>
        <end position="175"/>
    </location>
</feature>
<protein>
    <recommendedName>
        <fullName evidence="8">Ribonuclease P/MRP protein subunit POP5</fullName>
        <ecNumber evidence="4">3.1.26.5</ecNumber>
    </recommendedName>
</protein>
<evidence type="ECO:0000256" key="6">
    <source>
        <dbReference type="ARBA" id="ARBA00022801"/>
    </source>
</evidence>
<dbReference type="GO" id="GO:0004526">
    <property type="term" value="F:ribonuclease P activity"/>
    <property type="evidence" value="ECO:0007669"/>
    <property type="project" value="UniProtKB-EC"/>
</dbReference>
<dbReference type="Proteomes" id="UP001140502">
    <property type="component" value="Unassembled WGS sequence"/>
</dbReference>
<dbReference type="GO" id="GO:0033204">
    <property type="term" value="F:ribonuclease P RNA binding"/>
    <property type="evidence" value="ECO:0007669"/>
    <property type="project" value="TreeGrafter"/>
</dbReference>
<organism evidence="11 12">
    <name type="scientific">Fusarium piperis</name>
    <dbReference type="NCBI Taxonomy" id="1435070"/>
    <lineage>
        <taxon>Eukaryota</taxon>
        <taxon>Fungi</taxon>
        <taxon>Dikarya</taxon>
        <taxon>Ascomycota</taxon>
        <taxon>Pezizomycotina</taxon>
        <taxon>Sordariomycetes</taxon>
        <taxon>Hypocreomycetidae</taxon>
        <taxon>Hypocreales</taxon>
        <taxon>Nectriaceae</taxon>
        <taxon>Fusarium</taxon>
        <taxon>Fusarium solani species complex</taxon>
    </lineage>
</organism>
<evidence type="ECO:0000313" key="12">
    <source>
        <dbReference type="Proteomes" id="UP001140502"/>
    </source>
</evidence>
<dbReference type="EC" id="3.1.26.5" evidence="4"/>
<evidence type="ECO:0000256" key="8">
    <source>
        <dbReference type="ARBA" id="ARBA00044198"/>
    </source>
</evidence>
<evidence type="ECO:0000256" key="10">
    <source>
        <dbReference type="SAM" id="MobiDB-lite"/>
    </source>
</evidence>
<evidence type="ECO:0000256" key="2">
    <source>
        <dbReference type="ARBA" id="ARBA00004123"/>
    </source>
</evidence>
<feature type="compositionally biased region" description="Polar residues" evidence="10">
    <location>
        <begin position="143"/>
        <end position="152"/>
    </location>
</feature>
<dbReference type="GO" id="GO:0001682">
    <property type="term" value="P:tRNA 5'-leader removal"/>
    <property type="evidence" value="ECO:0007669"/>
    <property type="project" value="InterPro"/>
</dbReference>
<dbReference type="GO" id="GO:0005730">
    <property type="term" value="C:nucleolus"/>
    <property type="evidence" value="ECO:0007669"/>
    <property type="project" value="TreeGrafter"/>
</dbReference>
<dbReference type="EMBL" id="JAPEUR010000287">
    <property type="protein sequence ID" value="KAJ4312553.1"/>
    <property type="molecule type" value="Genomic_DNA"/>
</dbReference>
<evidence type="ECO:0000313" key="11">
    <source>
        <dbReference type="EMBL" id="KAJ4312553.1"/>
    </source>
</evidence>
<dbReference type="GO" id="GO:0030681">
    <property type="term" value="C:multimeric ribonuclease P complex"/>
    <property type="evidence" value="ECO:0007669"/>
    <property type="project" value="TreeGrafter"/>
</dbReference>
<keyword evidence="12" id="KW-1185">Reference proteome</keyword>
<dbReference type="GO" id="GO:0000460">
    <property type="term" value="P:maturation of 5.8S rRNA"/>
    <property type="evidence" value="ECO:0007669"/>
    <property type="project" value="UniProtKB-ARBA"/>
</dbReference>
<evidence type="ECO:0000256" key="1">
    <source>
        <dbReference type="ARBA" id="ARBA00000928"/>
    </source>
</evidence>
<evidence type="ECO:0000256" key="3">
    <source>
        <dbReference type="ARBA" id="ARBA00010800"/>
    </source>
</evidence>
<keyword evidence="6 11" id="KW-0378">Hydrolase</keyword>
<feature type="region of interest" description="Disordered" evidence="10">
    <location>
        <begin position="140"/>
        <end position="175"/>
    </location>
</feature>
<proteinExistence type="inferred from homology"/>
<comment type="function">
    <text evidence="9">Component of ribonuclease P, a protein complex that generates mature tRNA molecules by cleaving their 5'-ends. Also a component of RNase MRP, which cleaves pre-rRNA sequences.</text>
</comment>
<comment type="subcellular location">
    <subcellularLocation>
        <location evidence="2">Nucleus</location>
    </subcellularLocation>
</comment>
<comment type="catalytic activity">
    <reaction evidence="1">
        <text>Endonucleolytic cleavage of RNA, removing 5'-extranucleotides from tRNA precursor.</text>
        <dbReference type="EC" id="3.1.26.5"/>
    </reaction>
</comment>
<dbReference type="FunFam" id="3.30.70.3250:FF:000004">
    <property type="entry name" value="Ribonuclease P/MRP protein subunit POP5"/>
    <property type="match status" value="1"/>
</dbReference>
<dbReference type="PANTHER" id="PTHR15441">
    <property type="entry name" value="RIBONUCLEASE P PROTEIN SUBUNIT P14"/>
    <property type="match status" value="1"/>
</dbReference>
<evidence type="ECO:0000256" key="7">
    <source>
        <dbReference type="ARBA" id="ARBA00023242"/>
    </source>
</evidence>
<dbReference type="Pfam" id="PF01900">
    <property type="entry name" value="RNase_P_Rpp14"/>
    <property type="match status" value="1"/>
</dbReference>
<reference evidence="11" key="1">
    <citation type="submission" date="2022-10" db="EMBL/GenBank/DDBJ databases">
        <title>Tapping the CABI collections for fungal endophytes: first genome assemblies for Collariella, Neodidymelliopsis, Ascochyta clinopodiicola, Didymella pomorum, Didymosphaeria variabile, Neocosmospora piperis and Neocucurbitaria cava.</title>
        <authorList>
            <person name="Hill R."/>
        </authorList>
    </citation>
    <scope>NUCLEOTIDE SEQUENCE</scope>
    <source>
        <strain evidence="11">IMI 366586</strain>
    </source>
</reference>
<accession>A0A9W8W5H6</accession>
<dbReference type="GO" id="GO:0000172">
    <property type="term" value="C:ribonuclease MRP complex"/>
    <property type="evidence" value="ECO:0007669"/>
    <property type="project" value="UniProtKB-ARBA"/>
</dbReference>
<keyword evidence="7" id="KW-0539">Nucleus</keyword>
<dbReference type="Gene3D" id="3.30.70.3250">
    <property type="entry name" value="Ribonuclease P, Pop5 subunit"/>
    <property type="match status" value="1"/>
</dbReference>
<dbReference type="PANTHER" id="PTHR15441:SF2">
    <property type="entry name" value="RIBONUCLEASE P_MRP PROTEIN SUBUNIT POP5"/>
    <property type="match status" value="1"/>
</dbReference>
<dbReference type="OrthoDB" id="24745at2759"/>
<sequence length="175" mass="19349">MVRIKERYLLVNIIYPPDPAKTNLPDPVVRHQPTIEKLSPQALLKGIRTEIASLFGDYGSGALGSISVKYLSLATSTFILRCSRAHYQMLWSALTFMDHVPVKDGRPCIFRVVRVSGTIRKAEEEAIRQAKKLILAAKEEPGTKSSLTSALESQEEMVLDVTDESGDESMDDADG</sequence>
<gene>
    <name evidence="11" type="primary">POP5</name>
    <name evidence="11" type="ORF">N0V84_009879</name>
</gene>
<comment type="caution">
    <text evidence="11">The sequence shown here is derived from an EMBL/GenBank/DDBJ whole genome shotgun (WGS) entry which is preliminary data.</text>
</comment>
<name>A0A9W8W5H6_9HYPO</name>
<dbReference type="InterPro" id="IPR002759">
    <property type="entry name" value="Pop5/Rpp14/Rnp2-like"/>
</dbReference>
<evidence type="ECO:0000256" key="5">
    <source>
        <dbReference type="ARBA" id="ARBA00022694"/>
    </source>
</evidence>